<dbReference type="AlphaFoldDB" id="A0A0F9H8A7"/>
<dbReference type="EMBL" id="LAZR01025606">
    <property type="protein sequence ID" value="KKL71397.1"/>
    <property type="molecule type" value="Genomic_DNA"/>
</dbReference>
<reference evidence="1" key="1">
    <citation type="journal article" date="2015" name="Nature">
        <title>Complex archaea that bridge the gap between prokaryotes and eukaryotes.</title>
        <authorList>
            <person name="Spang A."/>
            <person name="Saw J.H."/>
            <person name="Jorgensen S.L."/>
            <person name="Zaremba-Niedzwiedzka K."/>
            <person name="Martijn J."/>
            <person name="Lind A.E."/>
            <person name="van Eijk R."/>
            <person name="Schleper C."/>
            <person name="Guy L."/>
            <person name="Ettema T.J."/>
        </authorList>
    </citation>
    <scope>NUCLEOTIDE SEQUENCE</scope>
</reference>
<name>A0A0F9H8A7_9ZZZZ</name>
<gene>
    <name evidence="1" type="ORF">LCGC14_2095320</name>
</gene>
<protein>
    <submittedName>
        <fullName evidence="1">Uncharacterized protein</fullName>
    </submittedName>
</protein>
<organism evidence="1">
    <name type="scientific">marine sediment metagenome</name>
    <dbReference type="NCBI Taxonomy" id="412755"/>
    <lineage>
        <taxon>unclassified sequences</taxon>
        <taxon>metagenomes</taxon>
        <taxon>ecological metagenomes</taxon>
    </lineage>
</organism>
<comment type="caution">
    <text evidence="1">The sequence shown here is derived from an EMBL/GenBank/DDBJ whole genome shotgun (WGS) entry which is preliminary data.</text>
</comment>
<accession>A0A0F9H8A7</accession>
<sequence>MSRRGGYGGWVRAHSCCSLTAKALQSGPLIDVVRGVIRVRKWPRKRGPPKSAAQRFWIDWFKQANLLAKYADPMSQIRAKELTAHTGMYPRDILLAAMRGRLYTWVDENGWKWYPMAAVNDISESLDVLAQSVGSVLVRAPDRWRAAADAVINHVLTYKGPTVAPVWQAAGGGGGVTQEVLTGTPIVPDGTVNFYAFDVSLYVAVEIILEDVGFVASTKPLFEFSTDGGISYHAATGDYRASFVSHASSGSRLYPQIQTSHRDKATDQNGLARFGSLRAGRATWVMGFGTTPTLAFNDNGYAMFAGPVDHIRVISGSGSNFNAGILRAVGWR</sequence>
<evidence type="ECO:0000313" key="1">
    <source>
        <dbReference type="EMBL" id="KKL71397.1"/>
    </source>
</evidence>
<proteinExistence type="predicted"/>